<accession>A0A5C7WM01</accession>
<dbReference type="Gene3D" id="2.60.120.10">
    <property type="entry name" value="Jelly Rolls"/>
    <property type="match status" value="1"/>
</dbReference>
<protein>
    <submittedName>
        <fullName evidence="2">DUF861 domain-containing protein</fullName>
    </submittedName>
</protein>
<dbReference type="STRING" id="1122236.GCA_000378225_00618"/>
<dbReference type="Pfam" id="PF05899">
    <property type="entry name" value="Cupin_3"/>
    <property type="match status" value="1"/>
</dbReference>
<dbReference type="InterPro" id="IPR011051">
    <property type="entry name" value="RmlC_Cupin_sf"/>
</dbReference>
<dbReference type="CDD" id="cd02227">
    <property type="entry name" value="cupin_TM1112-like"/>
    <property type="match status" value="1"/>
</dbReference>
<evidence type="ECO:0000259" key="1">
    <source>
        <dbReference type="Pfam" id="PF05899"/>
    </source>
</evidence>
<organism evidence="2 3">
    <name type="scientific">Methylophilus methylotrophus</name>
    <name type="common">Bacterium W3A1</name>
    <dbReference type="NCBI Taxonomy" id="17"/>
    <lineage>
        <taxon>Bacteria</taxon>
        <taxon>Pseudomonadati</taxon>
        <taxon>Pseudomonadota</taxon>
        <taxon>Betaproteobacteria</taxon>
        <taxon>Nitrosomonadales</taxon>
        <taxon>Methylophilaceae</taxon>
        <taxon>Methylophilus</taxon>
    </lineage>
</organism>
<dbReference type="EMBL" id="SSGG01000048">
    <property type="protein sequence ID" value="TXI37658.1"/>
    <property type="molecule type" value="Genomic_DNA"/>
</dbReference>
<dbReference type="SUPFAM" id="SSF51182">
    <property type="entry name" value="RmlC-like cupins"/>
    <property type="match status" value="1"/>
</dbReference>
<dbReference type="PANTHER" id="PTHR33271">
    <property type="entry name" value="OS04G0445200 PROTEIN"/>
    <property type="match status" value="1"/>
</dbReference>
<comment type="caution">
    <text evidence="2">The sequence shown here is derived from an EMBL/GenBank/DDBJ whole genome shotgun (WGS) entry which is preliminary data.</text>
</comment>
<dbReference type="PANTHER" id="PTHR33271:SF22">
    <property type="entry name" value="OS04G0445200 PROTEIN"/>
    <property type="match status" value="1"/>
</dbReference>
<reference evidence="2 3" key="1">
    <citation type="submission" date="2018-09" db="EMBL/GenBank/DDBJ databases">
        <title>Metagenome Assembled Genomes from an Advanced Water Purification Facility.</title>
        <authorList>
            <person name="Stamps B.W."/>
            <person name="Spear J.R."/>
        </authorList>
    </citation>
    <scope>NUCLEOTIDE SEQUENCE [LARGE SCALE GENOMIC DNA]</scope>
    <source>
        <strain evidence="2">Bin_42_2</strain>
    </source>
</reference>
<dbReference type="InterPro" id="IPR008579">
    <property type="entry name" value="UGlyAH_Cupin_dom"/>
</dbReference>
<sequence>MSAIIVEKPTPERLNELGVKQWPTWSKEVSTFPWQYSSTEIAYILEGEVTVTPKGGEPVSFAAGDLVTFATGLDCIWEVKKPLRKHYHFE</sequence>
<dbReference type="Proteomes" id="UP000321374">
    <property type="component" value="Unassembled WGS sequence"/>
</dbReference>
<name>A0A5C7WM01_METME</name>
<evidence type="ECO:0000313" key="2">
    <source>
        <dbReference type="EMBL" id="TXI37658.1"/>
    </source>
</evidence>
<evidence type="ECO:0000313" key="3">
    <source>
        <dbReference type="Proteomes" id="UP000321374"/>
    </source>
</evidence>
<feature type="domain" description="(S)-ureidoglycine aminohydrolase cupin" evidence="1">
    <location>
        <begin position="15"/>
        <end position="87"/>
    </location>
</feature>
<gene>
    <name evidence="2" type="ORF">E6Q51_02805</name>
</gene>
<dbReference type="InterPro" id="IPR014710">
    <property type="entry name" value="RmlC-like_jellyroll"/>
</dbReference>
<proteinExistence type="predicted"/>
<dbReference type="AlphaFoldDB" id="A0A5C7WM01"/>